<sequence>MPTSLPTVVLVHGAFAESSSWNEVIERLQAAGVPVIAAANPLRSLDGDASSVRSLISSIDGPVVAVGHSYGGAVISNAATGLENVGALVFVAAFAPEVGETIGDLSGKFPGSTLGETLHAVELSDGTTDFFIQPERYRAQFAADVAEERARLDAATQRPLNTEALNGRASEPAWRSIPSFFVFSSGDRNIPVEALRFMAERAAAVEAIEIPDASHALPVSQPAVVADLILRAVESVRATTD</sequence>
<dbReference type="EMBL" id="RZGZ01000004">
    <property type="protein sequence ID" value="RUQ98136.1"/>
    <property type="molecule type" value="Genomic_DNA"/>
</dbReference>
<keyword evidence="2" id="KW-0378">Hydrolase</keyword>
<evidence type="ECO:0000313" key="3">
    <source>
        <dbReference type="Proteomes" id="UP000274909"/>
    </source>
</evidence>
<proteinExistence type="predicted"/>
<dbReference type="PANTHER" id="PTHR37017">
    <property type="entry name" value="AB HYDROLASE-1 DOMAIN-CONTAINING PROTEIN-RELATED"/>
    <property type="match status" value="1"/>
</dbReference>
<dbReference type="SUPFAM" id="SSF53474">
    <property type="entry name" value="alpha/beta-Hydrolases"/>
    <property type="match status" value="1"/>
</dbReference>
<name>A0A3S0VE10_9MICO</name>
<protein>
    <submittedName>
        <fullName evidence="2">Alpha/beta hydrolase</fullName>
    </submittedName>
</protein>
<reference evidence="2 3" key="1">
    <citation type="submission" date="2018-12" db="EMBL/GenBank/DDBJ databases">
        <authorList>
            <person name="Li F."/>
        </authorList>
    </citation>
    <scope>NUCLEOTIDE SEQUENCE [LARGE SCALE GENOMIC DNA]</scope>
    <source>
        <strain evidence="2 3">EGI 6500705</strain>
    </source>
</reference>
<dbReference type="Proteomes" id="UP000274909">
    <property type="component" value="Unassembled WGS sequence"/>
</dbReference>
<comment type="caution">
    <text evidence="2">The sequence shown here is derived from an EMBL/GenBank/DDBJ whole genome shotgun (WGS) entry which is preliminary data.</text>
</comment>
<organism evidence="2 3">
    <name type="scientific">Labedella endophytica</name>
    <dbReference type="NCBI Taxonomy" id="1523160"/>
    <lineage>
        <taxon>Bacteria</taxon>
        <taxon>Bacillati</taxon>
        <taxon>Actinomycetota</taxon>
        <taxon>Actinomycetes</taxon>
        <taxon>Micrococcales</taxon>
        <taxon>Microbacteriaceae</taxon>
        <taxon>Labedella</taxon>
    </lineage>
</organism>
<dbReference type="PANTHER" id="PTHR37017:SF11">
    <property type="entry name" value="ESTERASE_LIPASE_THIOESTERASE DOMAIN-CONTAINING PROTEIN"/>
    <property type="match status" value="1"/>
</dbReference>
<dbReference type="GO" id="GO:0016787">
    <property type="term" value="F:hydrolase activity"/>
    <property type="evidence" value="ECO:0007669"/>
    <property type="project" value="UniProtKB-KW"/>
</dbReference>
<dbReference type="AlphaFoldDB" id="A0A3S0VE10"/>
<dbReference type="RefSeq" id="WP_127050989.1">
    <property type="nucleotide sequence ID" value="NZ_RZGZ01000004.1"/>
</dbReference>
<dbReference type="Gene3D" id="3.40.50.1820">
    <property type="entry name" value="alpha/beta hydrolase"/>
    <property type="match status" value="1"/>
</dbReference>
<dbReference type="Pfam" id="PF12697">
    <property type="entry name" value="Abhydrolase_6"/>
    <property type="match status" value="1"/>
</dbReference>
<keyword evidence="3" id="KW-1185">Reference proteome</keyword>
<dbReference type="InterPro" id="IPR029058">
    <property type="entry name" value="AB_hydrolase_fold"/>
</dbReference>
<dbReference type="InterPro" id="IPR052897">
    <property type="entry name" value="Sec-Metab_Biosynth_Hydrolase"/>
</dbReference>
<evidence type="ECO:0000259" key="1">
    <source>
        <dbReference type="Pfam" id="PF12697"/>
    </source>
</evidence>
<evidence type="ECO:0000313" key="2">
    <source>
        <dbReference type="EMBL" id="RUQ98136.1"/>
    </source>
</evidence>
<dbReference type="OrthoDB" id="9814966at2"/>
<accession>A0A3S0VE10</accession>
<dbReference type="InterPro" id="IPR000073">
    <property type="entry name" value="AB_hydrolase_1"/>
</dbReference>
<gene>
    <name evidence="2" type="ORF">ELQ94_14020</name>
</gene>
<feature type="domain" description="AB hydrolase-1" evidence="1">
    <location>
        <begin position="8"/>
        <end position="227"/>
    </location>
</feature>